<gene>
    <name evidence="1" type="ORF">CLAFUR5_10647</name>
</gene>
<dbReference type="PANTHER" id="PTHR46191">
    <property type="match status" value="1"/>
</dbReference>
<dbReference type="Proteomes" id="UP000756132">
    <property type="component" value="Chromosome 7"/>
</dbReference>
<keyword evidence="2" id="KW-1185">Reference proteome</keyword>
<organism evidence="1 2">
    <name type="scientific">Passalora fulva</name>
    <name type="common">Tomato leaf mold</name>
    <name type="synonym">Cladosporium fulvum</name>
    <dbReference type="NCBI Taxonomy" id="5499"/>
    <lineage>
        <taxon>Eukaryota</taxon>
        <taxon>Fungi</taxon>
        <taxon>Dikarya</taxon>
        <taxon>Ascomycota</taxon>
        <taxon>Pezizomycotina</taxon>
        <taxon>Dothideomycetes</taxon>
        <taxon>Dothideomycetidae</taxon>
        <taxon>Mycosphaerellales</taxon>
        <taxon>Mycosphaerellaceae</taxon>
        <taxon>Fulvia</taxon>
    </lineage>
</organism>
<dbReference type="AlphaFoldDB" id="A0A9Q8PCR6"/>
<dbReference type="RefSeq" id="XP_047764421.1">
    <property type="nucleotide sequence ID" value="XM_047909795.1"/>
</dbReference>
<proteinExistence type="predicted"/>
<dbReference type="PANTHER" id="PTHR46191:SF2">
    <property type="entry name" value="HALOACID DEHALOGENASE-LIKE HYDROLASE DOMAIN-CONTAINING PROTEIN 3"/>
    <property type="match status" value="1"/>
</dbReference>
<dbReference type="KEGG" id="ffu:CLAFUR5_10647"/>
<accession>A0A9Q8PCR6</accession>
<dbReference type="EMBL" id="CP090169">
    <property type="protein sequence ID" value="UJO20055.1"/>
    <property type="molecule type" value="Genomic_DNA"/>
</dbReference>
<dbReference type="InterPro" id="IPR036412">
    <property type="entry name" value="HAD-like_sf"/>
</dbReference>
<dbReference type="GeneID" id="71990525"/>
<dbReference type="Gene3D" id="3.40.50.1000">
    <property type="entry name" value="HAD superfamily/HAD-like"/>
    <property type="match status" value="1"/>
</dbReference>
<sequence length="298" mass="33559">MPPKNLLLCFDAFGTLFKPRQPVPQQYTEVAKALGLGGFSSEDVGRSFKEAFEQEARENPNFGKAKGMDSEKWWGNIITSTFAPLLGEKQKMPTELVPKLLQRFWCDEGYCLYKDAVPLIRQLRESHKASDTRVLVAVITNSDDRVPDILTSLGMQISPVRYGTKFENMPATSWQDDVDFSVMSYDVGHEKPDKRIFAAAEEVLQTKLDGEGGVSEADRDPEQWRKVYVGDEYDKDVVGALEAGWNAVLIDRETTRGRKDVEWLDPKPAGDLWNTFKTSKAVGFGSLEKLAEWLPGRI</sequence>
<dbReference type="OrthoDB" id="444127at2759"/>
<evidence type="ECO:0000313" key="2">
    <source>
        <dbReference type="Proteomes" id="UP000756132"/>
    </source>
</evidence>
<dbReference type="SUPFAM" id="SSF56784">
    <property type="entry name" value="HAD-like"/>
    <property type="match status" value="1"/>
</dbReference>
<name>A0A9Q8PCR6_PASFU</name>
<dbReference type="Pfam" id="PF00702">
    <property type="entry name" value="Hydrolase"/>
    <property type="match status" value="1"/>
</dbReference>
<protein>
    <submittedName>
        <fullName evidence="1">Uncharacterized protein</fullName>
    </submittedName>
</protein>
<dbReference type="InterPro" id="IPR051828">
    <property type="entry name" value="HAD-like_hydrolase_domain"/>
</dbReference>
<dbReference type="OMA" id="WWRQLIA"/>
<dbReference type="InterPro" id="IPR023214">
    <property type="entry name" value="HAD_sf"/>
</dbReference>
<reference evidence="1" key="2">
    <citation type="journal article" date="2022" name="Microb. Genom.">
        <title>A chromosome-scale genome assembly of the tomato pathogen Cladosporium fulvum reveals a compartmentalized genome architecture and the presence of a dispensable chromosome.</title>
        <authorList>
            <person name="Zaccaron A.Z."/>
            <person name="Chen L.H."/>
            <person name="Samaras A."/>
            <person name="Stergiopoulos I."/>
        </authorList>
    </citation>
    <scope>NUCLEOTIDE SEQUENCE</scope>
    <source>
        <strain evidence="1">Race5_Kim</strain>
    </source>
</reference>
<reference evidence="1" key="1">
    <citation type="submission" date="2021-12" db="EMBL/GenBank/DDBJ databases">
        <authorList>
            <person name="Zaccaron A."/>
            <person name="Stergiopoulos I."/>
        </authorList>
    </citation>
    <scope>NUCLEOTIDE SEQUENCE</scope>
    <source>
        <strain evidence="1">Race5_Kim</strain>
    </source>
</reference>
<dbReference type="Gene3D" id="1.10.150.720">
    <property type="entry name" value="Haloacid dehalogenase-like hydrolase"/>
    <property type="match status" value="1"/>
</dbReference>
<dbReference type="GO" id="GO:0005634">
    <property type="term" value="C:nucleus"/>
    <property type="evidence" value="ECO:0007669"/>
    <property type="project" value="TreeGrafter"/>
</dbReference>
<dbReference type="InterPro" id="IPR044924">
    <property type="entry name" value="HAD-SF_hydro_IA_REG-2-like_cap"/>
</dbReference>
<evidence type="ECO:0000313" key="1">
    <source>
        <dbReference type="EMBL" id="UJO20055.1"/>
    </source>
</evidence>